<dbReference type="CDD" id="cd17323">
    <property type="entry name" value="MFS_Tpo1_MDR_like"/>
    <property type="match status" value="1"/>
</dbReference>
<feature type="domain" description="Major facilitator superfamily (MFS) profile" evidence="9">
    <location>
        <begin position="59"/>
        <end position="491"/>
    </location>
</feature>
<evidence type="ECO:0000313" key="11">
    <source>
        <dbReference type="Proteomes" id="UP000054321"/>
    </source>
</evidence>
<keyword evidence="5 8" id="KW-1133">Transmembrane helix</keyword>
<feature type="transmembrane region" description="Helical" evidence="8">
    <location>
        <begin position="425"/>
        <end position="447"/>
    </location>
</feature>
<keyword evidence="11" id="KW-1185">Reference proteome</keyword>
<keyword evidence="4 8" id="KW-0812">Transmembrane</keyword>
<proteinExistence type="inferred from homology"/>
<name>A0A0C3GSY6_OIDMZ</name>
<feature type="transmembrane region" description="Helical" evidence="8">
    <location>
        <begin position="97"/>
        <end position="116"/>
    </location>
</feature>
<evidence type="ECO:0000256" key="6">
    <source>
        <dbReference type="ARBA" id="ARBA00023136"/>
    </source>
</evidence>
<dbReference type="EMBL" id="KN832894">
    <property type="protein sequence ID" value="KIM93581.1"/>
    <property type="molecule type" value="Genomic_DNA"/>
</dbReference>
<feature type="transmembrane region" description="Helical" evidence="8">
    <location>
        <begin position="57"/>
        <end position="77"/>
    </location>
</feature>
<dbReference type="InterPro" id="IPR020846">
    <property type="entry name" value="MFS_dom"/>
</dbReference>
<protein>
    <recommendedName>
        <fullName evidence="9">Major facilitator superfamily (MFS) profile domain-containing protein</fullName>
    </recommendedName>
</protein>
<sequence>MQKSATNWQLVIDQTHVTQEVLNYPYHGSGTVQDPFAVEYIPGDRRDPMLFPVWKKWTFTMLVAGVTFAIALVSSAYTGGVDQIIAEFDVSPEVGTLGISLFVLGFGFGPVIWAPMSEFYGRQILLFGTYGALTLFNIGAAVSKNITCLLIMRFFAGAFGSSPLTNSGGVIADMFSASQRGLAMTFFAIAPSLGPAIGPIAGGFLGQAQGWRWVEGFMAIFTGLLWIIAALTVPETYSPVILRRRAAKMSKMTGKVYKSKLEIEQGHKTVLKEIKIAMTRPWVLLFTESVVLILSVYQAIIYGTLYLTFAAFPIVYQEGRGWSVGVTGLSFLGVAAGVLIACFYSIWDNRRYTELSKRHHGMAPPEARLPPSMIGCIILPAGLFWFAWTSYPSIHWIVSIIGTAGFGCGMTLIFLSCINYLIDTYVIYAASALAATTVLRSLFGFAFPLFTQDMYKNLGIHWASSIPAFLALACVPFPFLFYKYGISIRLRCKYAAAAAAMLEQLRSRHPLSQSSGHLDVDNAEKGISAEWAGEEPSQEIS</sequence>
<reference evidence="11" key="2">
    <citation type="submission" date="2015-01" db="EMBL/GenBank/DDBJ databases">
        <title>Evolutionary Origins and Diversification of the Mycorrhizal Mutualists.</title>
        <authorList>
            <consortium name="DOE Joint Genome Institute"/>
            <consortium name="Mycorrhizal Genomics Consortium"/>
            <person name="Kohler A."/>
            <person name="Kuo A."/>
            <person name="Nagy L.G."/>
            <person name="Floudas D."/>
            <person name="Copeland A."/>
            <person name="Barry K.W."/>
            <person name="Cichocki N."/>
            <person name="Veneault-Fourrey C."/>
            <person name="LaButti K."/>
            <person name="Lindquist E.A."/>
            <person name="Lipzen A."/>
            <person name="Lundell T."/>
            <person name="Morin E."/>
            <person name="Murat C."/>
            <person name="Riley R."/>
            <person name="Ohm R."/>
            <person name="Sun H."/>
            <person name="Tunlid A."/>
            <person name="Henrissat B."/>
            <person name="Grigoriev I.V."/>
            <person name="Hibbett D.S."/>
            <person name="Martin F."/>
        </authorList>
    </citation>
    <scope>NUCLEOTIDE SEQUENCE [LARGE SCALE GENOMIC DNA]</scope>
    <source>
        <strain evidence="11">Zn</strain>
    </source>
</reference>
<feature type="transmembrane region" description="Helical" evidence="8">
    <location>
        <begin position="282"/>
        <end position="302"/>
    </location>
</feature>
<evidence type="ECO:0000313" key="10">
    <source>
        <dbReference type="EMBL" id="KIM93581.1"/>
    </source>
</evidence>
<feature type="transmembrane region" description="Helical" evidence="8">
    <location>
        <begin position="322"/>
        <end position="347"/>
    </location>
</feature>
<comment type="subcellular location">
    <subcellularLocation>
        <location evidence="1">Cell membrane</location>
        <topology evidence="1">Multi-pass membrane protein</topology>
    </subcellularLocation>
</comment>
<evidence type="ECO:0000256" key="7">
    <source>
        <dbReference type="ARBA" id="ARBA00038459"/>
    </source>
</evidence>
<accession>A0A0C3GSY6</accession>
<dbReference type="InParanoid" id="A0A0C3GSY6"/>
<feature type="transmembrane region" description="Helical" evidence="8">
    <location>
        <begin position="459"/>
        <end position="481"/>
    </location>
</feature>
<feature type="transmembrane region" description="Helical" evidence="8">
    <location>
        <begin position="368"/>
        <end position="388"/>
    </location>
</feature>
<dbReference type="InterPro" id="IPR011701">
    <property type="entry name" value="MFS"/>
</dbReference>
<dbReference type="AlphaFoldDB" id="A0A0C3GSY6"/>
<dbReference type="FunFam" id="1.20.1250.20:FF:000266">
    <property type="entry name" value="MFS multidrug transporter, putative"/>
    <property type="match status" value="1"/>
</dbReference>
<dbReference type="SUPFAM" id="SSF103473">
    <property type="entry name" value="MFS general substrate transporter"/>
    <property type="match status" value="1"/>
</dbReference>
<evidence type="ECO:0000256" key="4">
    <source>
        <dbReference type="ARBA" id="ARBA00022692"/>
    </source>
</evidence>
<dbReference type="GO" id="GO:0005886">
    <property type="term" value="C:plasma membrane"/>
    <property type="evidence" value="ECO:0007669"/>
    <property type="project" value="UniProtKB-SubCell"/>
</dbReference>
<dbReference type="Proteomes" id="UP000054321">
    <property type="component" value="Unassembled WGS sequence"/>
</dbReference>
<feature type="transmembrane region" description="Helical" evidence="8">
    <location>
        <begin position="182"/>
        <end position="205"/>
    </location>
</feature>
<dbReference type="HOGENOM" id="CLU_008455_11_6_1"/>
<dbReference type="InterPro" id="IPR036259">
    <property type="entry name" value="MFS_trans_sf"/>
</dbReference>
<evidence type="ECO:0000256" key="5">
    <source>
        <dbReference type="ARBA" id="ARBA00022989"/>
    </source>
</evidence>
<dbReference type="OrthoDB" id="446368at2759"/>
<dbReference type="PANTHER" id="PTHR23502">
    <property type="entry name" value="MAJOR FACILITATOR SUPERFAMILY"/>
    <property type="match status" value="1"/>
</dbReference>
<evidence type="ECO:0000256" key="1">
    <source>
        <dbReference type="ARBA" id="ARBA00004651"/>
    </source>
</evidence>
<evidence type="ECO:0000256" key="8">
    <source>
        <dbReference type="SAM" id="Phobius"/>
    </source>
</evidence>
<feature type="transmembrane region" description="Helical" evidence="8">
    <location>
        <begin position="217"/>
        <end position="242"/>
    </location>
</feature>
<comment type="similarity">
    <text evidence="7">Belongs to the major facilitator superfamily. DHA1 family. Polyamines/proton antiporter (TC 2.A.1.2.16) subfamily.</text>
</comment>
<evidence type="ECO:0000259" key="9">
    <source>
        <dbReference type="PROSITE" id="PS50850"/>
    </source>
</evidence>
<keyword evidence="6 8" id="KW-0472">Membrane</keyword>
<dbReference type="PROSITE" id="PS50850">
    <property type="entry name" value="MFS"/>
    <property type="match status" value="1"/>
</dbReference>
<dbReference type="PANTHER" id="PTHR23502:SF186">
    <property type="entry name" value="MAJOR FACILITATOR SUPERFAMILY (MFS) PROFILE DOMAIN-CONTAINING PROTEIN"/>
    <property type="match status" value="1"/>
</dbReference>
<keyword evidence="2" id="KW-0813">Transport</keyword>
<gene>
    <name evidence="10" type="ORF">OIDMADRAFT_137618</name>
</gene>
<feature type="transmembrane region" description="Helical" evidence="8">
    <location>
        <begin position="123"/>
        <end position="142"/>
    </location>
</feature>
<organism evidence="10 11">
    <name type="scientific">Oidiodendron maius (strain Zn)</name>
    <dbReference type="NCBI Taxonomy" id="913774"/>
    <lineage>
        <taxon>Eukaryota</taxon>
        <taxon>Fungi</taxon>
        <taxon>Dikarya</taxon>
        <taxon>Ascomycota</taxon>
        <taxon>Pezizomycotina</taxon>
        <taxon>Leotiomycetes</taxon>
        <taxon>Leotiomycetes incertae sedis</taxon>
        <taxon>Myxotrichaceae</taxon>
        <taxon>Oidiodendron</taxon>
    </lineage>
</organism>
<evidence type="ECO:0000256" key="2">
    <source>
        <dbReference type="ARBA" id="ARBA00022448"/>
    </source>
</evidence>
<reference evidence="10 11" key="1">
    <citation type="submission" date="2014-04" db="EMBL/GenBank/DDBJ databases">
        <authorList>
            <consortium name="DOE Joint Genome Institute"/>
            <person name="Kuo A."/>
            <person name="Martino E."/>
            <person name="Perotto S."/>
            <person name="Kohler A."/>
            <person name="Nagy L.G."/>
            <person name="Floudas D."/>
            <person name="Copeland A."/>
            <person name="Barry K.W."/>
            <person name="Cichocki N."/>
            <person name="Veneault-Fourrey C."/>
            <person name="LaButti K."/>
            <person name="Lindquist E.A."/>
            <person name="Lipzen A."/>
            <person name="Lundell T."/>
            <person name="Morin E."/>
            <person name="Murat C."/>
            <person name="Sun H."/>
            <person name="Tunlid A."/>
            <person name="Henrissat B."/>
            <person name="Grigoriev I.V."/>
            <person name="Hibbett D.S."/>
            <person name="Martin F."/>
            <person name="Nordberg H.P."/>
            <person name="Cantor M.N."/>
            <person name="Hua S.X."/>
        </authorList>
    </citation>
    <scope>NUCLEOTIDE SEQUENCE [LARGE SCALE GENOMIC DNA]</scope>
    <source>
        <strain evidence="10 11">Zn</strain>
    </source>
</reference>
<evidence type="ECO:0000256" key="3">
    <source>
        <dbReference type="ARBA" id="ARBA00022475"/>
    </source>
</evidence>
<dbReference type="GO" id="GO:0022857">
    <property type="term" value="F:transmembrane transporter activity"/>
    <property type="evidence" value="ECO:0007669"/>
    <property type="project" value="InterPro"/>
</dbReference>
<keyword evidence="3" id="KW-1003">Cell membrane</keyword>
<feature type="transmembrane region" description="Helical" evidence="8">
    <location>
        <begin position="394"/>
        <end position="418"/>
    </location>
</feature>
<dbReference type="Gene3D" id="1.20.1250.20">
    <property type="entry name" value="MFS general substrate transporter like domains"/>
    <property type="match status" value="1"/>
</dbReference>
<dbReference type="Pfam" id="PF07690">
    <property type="entry name" value="MFS_1"/>
    <property type="match status" value="1"/>
</dbReference>
<dbReference type="STRING" id="913774.A0A0C3GSY6"/>